<dbReference type="AlphaFoldDB" id="A0A1I2N7H0"/>
<feature type="compositionally biased region" description="Basic and acidic residues" evidence="1">
    <location>
        <begin position="66"/>
        <end position="76"/>
    </location>
</feature>
<proteinExistence type="predicted"/>
<feature type="compositionally biased region" description="Basic and acidic residues" evidence="1">
    <location>
        <begin position="93"/>
        <end position="104"/>
    </location>
</feature>
<name>A0A1I2N7H0_9ACTN</name>
<evidence type="ECO:0000313" key="3">
    <source>
        <dbReference type="Proteomes" id="UP000199052"/>
    </source>
</evidence>
<organism evidence="2 3">
    <name type="scientific">Actinopolymorpha cephalotaxi</name>
    <dbReference type="NCBI Taxonomy" id="504797"/>
    <lineage>
        <taxon>Bacteria</taxon>
        <taxon>Bacillati</taxon>
        <taxon>Actinomycetota</taxon>
        <taxon>Actinomycetes</taxon>
        <taxon>Propionibacteriales</taxon>
        <taxon>Actinopolymorphaceae</taxon>
        <taxon>Actinopolymorpha</taxon>
    </lineage>
</organism>
<feature type="compositionally biased region" description="Polar residues" evidence="1">
    <location>
        <begin position="197"/>
        <end position="211"/>
    </location>
</feature>
<dbReference type="Proteomes" id="UP000199052">
    <property type="component" value="Unassembled WGS sequence"/>
</dbReference>
<feature type="compositionally biased region" description="Basic and acidic residues" evidence="1">
    <location>
        <begin position="113"/>
        <end position="126"/>
    </location>
</feature>
<feature type="region of interest" description="Disordered" evidence="1">
    <location>
        <begin position="58"/>
        <end position="211"/>
    </location>
</feature>
<protein>
    <submittedName>
        <fullName evidence="2">Uncharacterized protein</fullName>
    </submittedName>
</protein>
<dbReference type="STRING" id="504797.SAMN05421678_103155"/>
<evidence type="ECO:0000256" key="1">
    <source>
        <dbReference type="SAM" id="MobiDB-lite"/>
    </source>
</evidence>
<feature type="compositionally biased region" description="Low complexity" evidence="1">
    <location>
        <begin position="174"/>
        <end position="189"/>
    </location>
</feature>
<gene>
    <name evidence="2" type="ORF">SAMN05421678_103155</name>
</gene>
<reference evidence="2 3" key="1">
    <citation type="submission" date="2016-10" db="EMBL/GenBank/DDBJ databases">
        <authorList>
            <person name="de Groot N.N."/>
        </authorList>
    </citation>
    <scope>NUCLEOTIDE SEQUENCE [LARGE SCALE GENOMIC DNA]</scope>
    <source>
        <strain evidence="2 3">CPCC 202808</strain>
    </source>
</reference>
<dbReference type="EMBL" id="FOOI01000003">
    <property type="protein sequence ID" value="SFF97446.1"/>
    <property type="molecule type" value="Genomic_DNA"/>
</dbReference>
<evidence type="ECO:0000313" key="2">
    <source>
        <dbReference type="EMBL" id="SFF97446.1"/>
    </source>
</evidence>
<feature type="compositionally biased region" description="Low complexity" evidence="1">
    <location>
        <begin position="141"/>
        <end position="154"/>
    </location>
</feature>
<sequence length="211" mass="22391">MPPTFPAAVHRSTSSRCPYRSIVIDAVVCPSTRWTTFGSAPWASQIEAAVCRRSWTRSVGAPTDAAARRQPTERFQSRSTRPAHCAPAAHPSRPLDRPADEPRPSRRPRRRRPGADHDSEVRRTEVGRAGAALTASRGMDPPRSTPSASRPPSSTHKDGSWPSGAATTVTGNHPAASSSSASPSTTASAGRSKRRPGSTSSPTHSLASTRT</sequence>
<accession>A0A1I2N7H0</accession>